<dbReference type="InterPro" id="IPR038162">
    <property type="entry name" value="SoxY_sf"/>
</dbReference>
<evidence type="ECO:0000313" key="3">
    <source>
        <dbReference type="Proteomes" id="UP000554286"/>
    </source>
</evidence>
<evidence type="ECO:0000259" key="1">
    <source>
        <dbReference type="Pfam" id="PF13501"/>
    </source>
</evidence>
<reference evidence="2 3" key="1">
    <citation type="submission" date="2020-08" db="EMBL/GenBank/DDBJ databases">
        <title>Genome sequencing of Purple Non-Sulfur Bacteria from various extreme environments.</title>
        <authorList>
            <person name="Mayer M."/>
        </authorList>
    </citation>
    <scope>NUCLEOTIDE SEQUENCE [LARGE SCALE GENOMIC DNA]</scope>
    <source>
        <strain evidence="2 3">JA131</strain>
    </source>
</reference>
<dbReference type="Gene3D" id="2.60.40.2470">
    <property type="entry name" value="SoxY domain"/>
    <property type="match status" value="1"/>
</dbReference>
<proteinExistence type="predicted"/>
<dbReference type="RefSeq" id="WP_246422796.1">
    <property type="nucleotide sequence ID" value="NZ_JACIGK010000008.1"/>
</dbReference>
<keyword evidence="3" id="KW-1185">Reference proteome</keyword>
<dbReference type="AlphaFoldDB" id="A0A7W6RBZ2"/>
<protein>
    <submittedName>
        <fullName evidence="2">Sulfur-oxidizing protein SoxY</fullName>
    </submittedName>
</protein>
<organism evidence="2 3">
    <name type="scientific">Roseospira visakhapatnamensis</name>
    <dbReference type="NCBI Taxonomy" id="390880"/>
    <lineage>
        <taxon>Bacteria</taxon>
        <taxon>Pseudomonadati</taxon>
        <taxon>Pseudomonadota</taxon>
        <taxon>Alphaproteobacteria</taxon>
        <taxon>Rhodospirillales</taxon>
        <taxon>Rhodospirillaceae</taxon>
        <taxon>Roseospira</taxon>
    </lineage>
</organism>
<name>A0A7W6RBZ2_9PROT</name>
<feature type="domain" description="Ig-like SoxY" evidence="1">
    <location>
        <begin position="54"/>
        <end position="156"/>
    </location>
</feature>
<dbReference type="InterPro" id="IPR032711">
    <property type="entry name" value="SoxY"/>
</dbReference>
<dbReference type="PIRSF" id="PIRSF010312">
    <property type="entry name" value="Sulphur_oxidation_SoxY"/>
    <property type="match status" value="1"/>
</dbReference>
<dbReference type="Pfam" id="PF13501">
    <property type="entry name" value="SoxY"/>
    <property type="match status" value="1"/>
</dbReference>
<dbReference type="PROSITE" id="PS51318">
    <property type="entry name" value="TAT"/>
    <property type="match status" value="1"/>
</dbReference>
<dbReference type="Proteomes" id="UP000554286">
    <property type="component" value="Unassembled WGS sequence"/>
</dbReference>
<gene>
    <name evidence="2" type="ORF">GGD89_001330</name>
</gene>
<sequence>MKDELETGGVSRRTLMVSLGGGAAVTTAMTLVPGLSLAGEAEVQAIIDQMAEGTPVDGGVELDLPEIAENGNTVPVTVTVDAPMTADSYVKTVMVMADGNPQAEVARFNFTPACGTASASTRMRLAGTQTIIAAAQMNDGSTMVGRKLVKVTIGGCGG</sequence>
<dbReference type="InterPro" id="IPR016568">
    <property type="entry name" value="Sulphur_oxidation_SoxY"/>
</dbReference>
<comment type="caution">
    <text evidence="2">The sequence shown here is derived from an EMBL/GenBank/DDBJ whole genome shotgun (WGS) entry which is preliminary data.</text>
</comment>
<evidence type="ECO:0000313" key="2">
    <source>
        <dbReference type="EMBL" id="MBB4265706.1"/>
    </source>
</evidence>
<dbReference type="InterPro" id="IPR006311">
    <property type="entry name" value="TAT_signal"/>
</dbReference>
<accession>A0A7W6RBZ2</accession>
<dbReference type="NCBIfam" id="TIGR04488">
    <property type="entry name" value="SoxY_true_GGCGG"/>
    <property type="match status" value="1"/>
</dbReference>
<dbReference type="EMBL" id="JACIGK010000008">
    <property type="protein sequence ID" value="MBB4265706.1"/>
    <property type="molecule type" value="Genomic_DNA"/>
</dbReference>